<keyword evidence="4" id="KW-0597">Phosphoprotein</keyword>
<evidence type="ECO:0000256" key="16">
    <source>
        <dbReference type="ARBA" id="ARBA00047899"/>
    </source>
</evidence>
<dbReference type="Pfam" id="PF13855">
    <property type="entry name" value="LRR_8"/>
    <property type="match status" value="1"/>
</dbReference>
<dbReference type="GO" id="GO:0005524">
    <property type="term" value="F:ATP binding"/>
    <property type="evidence" value="ECO:0007669"/>
    <property type="project" value="UniProtKB-KW"/>
</dbReference>
<dbReference type="Gene3D" id="2.60.120.430">
    <property type="entry name" value="Galactose-binding lectin"/>
    <property type="match status" value="1"/>
</dbReference>
<dbReference type="InterPro" id="IPR011009">
    <property type="entry name" value="Kinase-like_dom_sf"/>
</dbReference>
<dbReference type="Proteomes" id="UP000583929">
    <property type="component" value="Unassembled WGS sequence"/>
</dbReference>
<evidence type="ECO:0000256" key="19">
    <source>
        <dbReference type="SAM" id="Phobius"/>
    </source>
</evidence>
<name>A0A7J6HRL7_CANSA</name>
<dbReference type="InterPro" id="IPR000719">
    <property type="entry name" value="Prot_kinase_dom"/>
</dbReference>
<evidence type="ECO:0000256" key="5">
    <source>
        <dbReference type="ARBA" id="ARBA00022614"/>
    </source>
</evidence>
<keyword evidence="14" id="KW-0675">Receptor</keyword>
<dbReference type="Gene3D" id="3.80.10.10">
    <property type="entry name" value="Ribonuclease Inhibitor"/>
    <property type="match status" value="3"/>
</dbReference>
<dbReference type="Pfam" id="PF11721">
    <property type="entry name" value="Malectin"/>
    <property type="match status" value="1"/>
</dbReference>
<evidence type="ECO:0000256" key="2">
    <source>
        <dbReference type="ARBA" id="ARBA00012513"/>
    </source>
</evidence>
<sequence length="873" mass="96204">MGFVFCTNKIIAVFVFGFLVLDAFFSGFGSNAQLLPEDEVQILQTISRKLQLSGYWNISRSSCTDSNGFNKTIVPKDVLSNVACDCSPENGSTISICHVKTIELKGLNLVGVIPEEFGSLTHLEELDLTRNYLNGSIPLSLSRAPLRVLSALGNRFSGSIPSGIGEFTMLRELVLENNLFDGPLPPEIGRLSNLERLLLSANNFTGPIPETFVNLLNLTDFRIDGTRISEKIPEFIGNWTKLDRLDMQGTSMEGPFPSSISNLKNLTELRISDLGGPNTTFPDLRQLKLLKELVLRNCLINDEIPKYIQELTNLKTLDLSFNKLTGEIPKEMETLTKLDFLDVSYNNFTDSTQQLSCSSLPVNLISSYKDSEVQSWCLKKDLPCATKPKHHSLFIDCGGPGMDVDGNKYELDLNQGGPASFFTSPSEKWAYSSTGVFVGNENLPYITSTNSSLNGASKFYETARLAPQSLKYYGLCLREGSYKVQLHFAEIMFFNDQSFSSLGRRIFDISIQGSLLRKDFNIMEKAGGAQKGITETFDNVLVKGSTLEIHLYWAGKGTNAIPERGVYGPLISAITVTPNFSVNSGLSVGAIIGIVAASCVVVACILLGLRMKGYLGGKDLDDPDGRVVAVKQLSSKSKQGNREFVNEIGMISALQHPNLVRLYGCCIEGNQLLLVYEYLENNSLARALFGYMAPEYAMRGYLTDKADVYSFGVVALEIVSGKSNTNYRPKEEFVYLLDWAYVQQEQGNLLDLVDPSLGSKYSTDEALRMLHLALLCTNPSPTLRPPMSSVVSMLEGKIPVQAPLVKQSTMDQDARFRAFEKLTHDSITDMSGYSQESHHVGTSMDGPWIDSSVSGQSKDESTVLQHNSSTKLL</sequence>
<accession>A0A7J6HRL7</accession>
<keyword evidence="13 19" id="KW-0472">Membrane</keyword>
<dbReference type="PROSITE" id="PS50011">
    <property type="entry name" value="PROTEIN_KINASE_DOM"/>
    <property type="match status" value="1"/>
</dbReference>
<dbReference type="InterPro" id="IPR032675">
    <property type="entry name" value="LRR_dom_sf"/>
</dbReference>
<keyword evidence="3" id="KW-0723">Serine/threonine-protein kinase</keyword>
<feature type="compositionally biased region" description="Polar residues" evidence="18">
    <location>
        <begin position="851"/>
        <end position="873"/>
    </location>
</feature>
<evidence type="ECO:0000256" key="13">
    <source>
        <dbReference type="ARBA" id="ARBA00023136"/>
    </source>
</evidence>
<feature type="transmembrane region" description="Helical" evidence="19">
    <location>
        <begin position="586"/>
        <end position="609"/>
    </location>
</feature>
<dbReference type="EC" id="2.7.11.1" evidence="2"/>
<dbReference type="PROSITE" id="PS51450">
    <property type="entry name" value="LRR"/>
    <property type="match status" value="1"/>
</dbReference>
<dbReference type="PANTHER" id="PTHR48006">
    <property type="entry name" value="LEUCINE-RICH REPEAT-CONTAINING PROTEIN DDB_G0281931-RELATED"/>
    <property type="match status" value="1"/>
</dbReference>
<dbReference type="GO" id="GO:0004674">
    <property type="term" value="F:protein serine/threonine kinase activity"/>
    <property type="evidence" value="ECO:0007669"/>
    <property type="project" value="UniProtKB-KW"/>
</dbReference>
<keyword evidence="6" id="KW-0808">Transferase</keyword>
<dbReference type="InterPro" id="IPR021720">
    <property type="entry name" value="Malectin_dom"/>
</dbReference>
<dbReference type="SUPFAM" id="SSF56112">
    <property type="entry name" value="Protein kinase-like (PK-like)"/>
    <property type="match status" value="1"/>
</dbReference>
<evidence type="ECO:0000256" key="15">
    <source>
        <dbReference type="ARBA" id="ARBA00023180"/>
    </source>
</evidence>
<evidence type="ECO:0000256" key="18">
    <source>
        <dbReference type="SAM" id="MobiDB-lite"/>
    </source>
</evidence>
<evidence type="ECO:0000256" key="14">
    <source>
        <dbReference type="ARBA" id="ARBA00023170"/>
    </source>
</evidence>
<dbReference type="GO" id="GO:0016020">
    <property type="term" value="C:membrane"/>
    <property type="evidence" value="ECO:0007669"/>
    <property type="project" value="UniProtKB-SubCell"/>
</dbReference>
<evidence type="ECO:0000256" key="7">
    <source>
        <dbReference type="ARBA" id="ARBA00022692"/>
    </source>
</evidence>
<keyword evidence="12 19" id="KW-1133">Transmembrane helix</keyword>
<keyword evidence="7 19" id="KW-0812">Transmembrane</keyword>
<dbReference type="Pfam" id="PF00560">
    <property type="entry name" value="LRR_1"/>
    <property type="match status" value="3"/>
</dbReference>
<evidence type="ECO:0000256" key="10">
    <source>
        <dbReference type="ARBA" id="ARBA00022741"/>
    </source>
</evidence>
<keyword evidence="8" id="KW-0732">Signal</keyword>
<reference evidence="21 22" key="1">
    <citation type="journal article" date="2020" name="bioRxiv">
        <title>Sequence and annotation of 42 cannabis genomes reveals extensive copy number variation in cannabinoid synthesis and pathogen resistance genes.</title>
        <authorList>
            <person name="Mckernan K.J."/>
            <person name="Helbert Y."/>
            <person name="Kane L.T."/>
            <person name="Ebling H."/>
            <person name="Zhang L."/>
            <person name="Liu B."/>
            <person name="Eaton Z."/>
            <person name="Mclaughlin S."/>
            <person name="Kingan S."/>
            <person name="Baybayan P."/>
            <person name="Concepcion G."/>
            <person name="Jordan M."/>
            <person name="Riva A."/>
            <person name="Barbazuk W."/>
            <person name="Harkins T."/>
        </authorList>
    </citation>
    <scope>NUCLEOTIDE SEQUENCE [LARGE SCALE GENOMIC DNA]</scope>
    <source>
        <strain evidence="22">cv. Jamaican Lion 4</strain>
        <tissue evidence="21">Leaf</tissue>
    </source>
</reference>
<dbReference type="SUPFAM" id="SSF52058">
    <property type="entry name" value="L domain-like"/>
    <property type="match status" value="1"/>
</dbReference>
<dbReference type="FunFam" id="2.60.120.430:FF:000004">
    <property type="entry name" value="Putative leucine-rich repeat receptor-like serine/threonine-protein kinase"/>
    <property type="match status" value="1"/>
</dbReference>
<keyword evidence="15" id="KW-0325">Glycoprotein</keyword>
<comment type="catalytic activity">
    <reaction evidence="17">
        <text>L-seryl-[protein] + ATP = O-phospho-L-seryl-[protein] + ADP + H(+)</text>
        <dbReference type="Rhea" id="RHEA:17989"/>
        <dbReference type="Rhea" id="RHEA-COMP:9863"/>
        <dbReference type="Rhea" id="RHEA-COMP:11604"/>
        <dbReference type="ChEBI" id="CHEBI:15378"/>
        <dbReference type="ChEBI" id="CHEBI:29999"/>
        <dbReference type="ChEBI" id="CHEBI:30616"/>
        <dbReference type="ChEBI" id="CHEBI:83421"/>
        <dbReference type="ChEBI" id="CHEBI:456216"/>
        <dbReference type="EC" id="2.7.11.1"/>
    </reaction>
</comment>
<evidence type="ECO:0000256" key="4">
    <source>
        <dbReference type="ARBA" id="ARBA00022553"/>
    </source>
</evidence>
<dbReference type="InterPro" id="IPR001245">
    <property type="entry name" value="Ser-Thr/Tyr_kinase_cat_dom"/>
</dbReference>
<evidence type="ECO:0000256" key="11">
    <source>
        <dbReference type="ARBA" id="ARBA00022840"/>
    </source>
</evidence>
<keyword evidence="3" id="KW-0418">Kinase</keyword>
<evidence type="ECO:0000256" key="12">
    <source>
        <dbReference type="ARBA" id="ARBA00022989"/>
    </source>
</evidence>
<evidence type="ECO:0000256" key="17">
    <source>
        <dbReference type="ARBA" id="ARBA00048679"/>
    </source>
</evidence>
<dbReference type="EMBL" id="JAATIQ010000029">
    <property type="protein sequence ID" value="KAF4397924.1"/>
    <property type="molecule type" value="Genomic_DNA"/>
</dbReference>
<comment type="caution">
    <text evidence="21">The sequence shown here is derived from an EMBL/GenBank/DDBJ whole genome shotgun (WGS) entry which is preliminary data.</text>
</comment>
<protein>
    <recommendedName>
        <fullName evidence="2">non-specific serine/threonine protein kinase</fullName>
        <ecNumber evidence="2">2.7.11.1</ecNumber>
    </recommendedName>
</protein>
<feature type="region of interest" description="Disordered" evidence="18">
    <location>
        <begin position="832"/>
        <end position="873"/>
    </location>
</feature>
<dbReference type="Gene3D" id="3.30.200.20">
    <property type="entry name" value="Phosphorylase Kinase, domain 1"/>
    <property type="match status" value="1"/>
</dbReference>
<gene>
    <name evidence="21" type="ORF">G4B88_019645</name>
</gene>
<dbReference type="PANTHER" id="PTHR48006:SF60">
    <property type="entry name" value="PROTEIN KINASE DOMAIN-CONTAINING PROTEIN"/>
    <property type="match status" value="1"/>
</dbReference>
<evidence type="ECO:0000256" key="1">
    <source>
        <dbReference type="ARBA" id="ARBA00004479"/>
    </source>
</evidence>
<evidence type="ECO:0000256" key="9">
    <source>
        <dbReference type="ARBA" id="ARBA00022737"/>
    </source>
</evidence>
<keyword evidence="9" id="KW-0677">Repeat</keyword>
<evidence type="ECO:0000313" key="21">
    <source>
        <dbReference type="EMBL" id="KAF4397924.1"/>
    </source>
</evidence>
<evidence type="ECO:0000256" key="6">
    <source>
        <dbReference type="ARBA" id="ARBA00022679"/>
    </source>
</evidence>
<evidence type="ECO:0000259" key="20">
    <source>
        <dbReference type="PROSITE" id="PS50011"/>
    </source>
</evidence>
<keyword evidence="10" id="KW-0547">Nucleotide-binding</keyword>
<dbReference type="FunFam" id="3.80.10.10:FF:000383">
    <property type="entry name" value="Leucine-rich repeat receptor protein kinase EMS1"/>
    <property type="match status" value="1"/>
</dbReference>
<dbReference type="FunFam" id="3.80.10.10:FF:000433">
    <property type="entry name" value="Putative LRR receptor-like serine/threonine-protein kinase isoform A"/>
    <property type="match status" value="1"/>
</dbReference>
<keyword evidence="11" id="KW-0067">ATP-binding</keyword>
<dbReference type="InterPro" id="IPR051824">
    <property type="entry name" value="LRR_Rcpt-Like_S/T_Kinase"/>
</dbReference>
<dbReference type="AlphaFoldDB" id="A0A7J6HRL7"/>
<evidence type="ECO:0000313" key="22">
    <source>
        <dbReference type="Proteomes" id="UP000583929"/>
    </source>
</evidence>
<comment type="catalytic activity">
    <reaction evidence="16">
        <text>L-threonyl-[protein] + ATP = O-phospho-L-threonyl-[protein] + ADP + H(+)</text>
        <dbReference type="Rhea" id="RHEA:46608"/>
        <dbReference type="Rhea" id="RHEA-COMP:11060"/>
        <dbReference type="Rhea" id="RHEA-COMP:11605"/>
        <dbReference type="ChEBI" id="CHEBI:15378"/>
        <dbReference type="ChEBI" id="CHEBI:30013"/>
        <dbReference type="ChEBI" id="CHEBI:30616"/>
        <dbReference type="ChEBI" id="CHEBI:61977"/>
        <dbReference type="ChEBI" id="CHEBI:456216"/>
        <dbReference type="EC" id="2.7.11.1"/>
    </reaction>
</comment>
<evidence type="ECO:0000256" key="8">
    <source>
        <dbReference type="ARBA" id="ARBA00022729"/>
    </source>
</evidence>
<organism evidence="21 22">
    <name type="scientific">Cannabis sativa</name>
    <name type="common">Hemp</name>
    <name type="synonym">Marijuana</name>
    <dbReference type="NCBI Taxonomy" id="3483"/>
    <lineage>
        <taxon>Eukaryota</taxon>
        <taxon>Viridiplantae</taxon>
        <taxon>Streptophyta</taxon>
        <taxon>Embryophyta</taxon>
        <taxon>Tracheophyta</taxon>
        <taxon>Spermatophyta</taxon>
        <taxon>Magnoliopsida</taxon>
        <taxon>eudicotyledons</taxon>
        <taxon>Gunneridae</taxon>
        <taxon>Pentapetalae</taxon>
        <taxon>rosids</taxon>
        <taxon>fabids</taxon>
        <taxon>Rosales</taxon>
        <taxon>Cannabaceae</taxon>
        <taxon>Cannabis</taxon>
    </lineage>
</organism>
<dbReference type="InterPro" id="IPR001611">
    <property type="entry name" value="Leu-rich_rpt"/>
</dbReference>
<dbReference type="Gene3D" id="1.10.510.10">
    <property type="entry name" value="Transferase(Phosphotransferase) domain 1"/>
    <property type="match status" value="1"/>
</dbReference>
<dbReference type="InterPro" id="IPR003591">
    <property type="entry name" value="Leu-rich_rpt_typical-subtyp"/>
</dbReference>
<feature type="domain" description="Protein kinase" evidence="20">
    <location>
        <begin position="580"/>
        <end position="873"/>
    </location>
</feature>
<keyword evidence="22" id="KW-1185">Reference proteome</keyword>
<evidence type="ECO:0000256" key="3">
    <source>
        <dbReference type="ARBA" id="ARBA00022527"/>
    </source>
</evidence>
<keyword evidence="5" id="KW-0433">Leucine-rich repeat</keyword>
<dbReference type="Pfam" id="PF07714">
    <property type="entry name" value="PK_Tyr_Ser-Thr"/>
    <property type="match status" value="2"/>
</dbReference>
<dbReference type="SMART" id="SM00369">
    <property type="entry name" value="LRR_TYP"/>
    <property type="match status" value="4"/>
</dbReference>
<proteinExistence type="predicted"/>
<dbReference type="FunFam" id="3.30.200.20:FF:001213">
    <property type="entry name" value="Os04g0616200 protein"/>
    <property type="match status" value="1"/>
</dbReference>
<comment type="subcellular location">
    <subcellularLocation>
        <location evidence="1">Membrane</location>
        <topology evidence="1">Single-pass type I membrane protein</topology>
    </subcellularLocation>
</comment>